<comment type="similarity">
    <text evidence="3">Belongs to the short-chain dehydrogenases/reductases (SDR) family.</text>
</comment>
<accession>A0A4Y6PPZ2</accession>
<evidence type="ECO:0000256" key="3">
    <source>
        <dbReference type="RuleBase" id="RU000363"/>
    </source>
</evidence>
<dbReference type="PRINTS" id="PR00080">
    <property type="entry name" value="SDRFAMILY"/>
</dbReference>
<proteinExistence type="inferred from homology"/>
<reference evidence="4 5" key="1">
    <citation type="submission" date="2019-06" db="EMBL/GenBank/DDBJ databases">
        <title>Persicimonas caeni gen. nov., sp. nov., a predatory bacterium isolated from solar saltern.</title>
        <authorList>
            <person name="Wang S."/>
        </authorList>
    </citation>
    <scope>NUCLEOTIDE SEQUENCE [LARGE SCALE GENOMIC DNA]</scope>
    <source>
        <strain evidence="4 5">YN101</strain>
    </source>
</reference>
<dbReference type="InterPro" id="IPR051468">
    <property type="entry name" value="Fungal_SecMetab_SDRs"/>
</dbReference>
<evidence type="ECO:0000313" key="4">
    <source>
        <dbReference type="EMBL" id="QDG50350.1"/>
    </source>
</evidence>
<gene>
    <name evidence="4" type="ORF">FIV42_06270</name>
</gene>
<dbReference type="InterPro" id="IPR002347">
    <property type="entry name" value="SDR_fam"/>
</dbReference>
<keyword evidence="1" id="KW-0521">NADP</keyword>
<keyword evidence="2" id="KW-0560">Oxidoreductase</keyword>
<keyword evidence="5" id="KW-1185">Reference proteome</keyword>
<organism evidence="4 5">
    <name type="scientific">Persicimonas caeni</name>
    <dbReference type="NCBI Taxonomy" id="2292766"/>
    <lineage>
        <taxon>Bacteria</taxon>
        <taxon>Deltaproteobacteria</taxon>
        <taxon>Bradymonadales</taxon>
        <taxon>Bradymonadaceae</taxon>
        <taxon>Persicimonas</taxon>
    </lineage>
</organism>
<name>A0A4Y6PPZ2_PERCE</name>
<dbReference type="EMBL" id="CP041186">
    <property type="protein sequence ID" value="QDG50350.1"/>
    <property type="molecule type" value="Genomic_DNA"/>
</dbReference>
<evidence type="ECO:0000256" key="1">
    <source>
        <dbReference type="ARBA" id="ARBA00022857"/>
    </source>
</evidence>
<accession>A0A5B8Y1W6</accession>
<dbReference type="CDD" id="cd05325">
    <property type="entry name" value="carb_red_sniffer_like_SDR_c"/>
    <property type="match status" value="1"/>
</dbReference>
<dbReference type="GO" id="GO:0005737">
    <property type="term" value="C:cytoplasm"/>
    <property type="evidence" value="ECO:0007669"/>
    <property type="project" value="TreeGrafter"/>
</dbReference>
<dbReference type="InterPro" id="IPR036291">
    <property type="entry name" value="NAD(P)-bd_dom_sf"/>
</dbReference>
<dbReference type="Pfam" id="PF00106">
    <property type="entry name" value="adh_short"/>
    <property type="match status" value="1"/>
</dbReference>
<dbReference type="AlphaFoldDB" id="A0A4Y6PPZ2"/>
<dbReference type="RefSeq" id="WP_141196846.1">
    <property type="nucleotide sequence ID" value="NZ_CP041186.1"/>
</dbReference>
<dbReference type="PRINTS" id="PR00081">
    <property type="entry name" value="GDHRDH"/>
</dbReference>
<dbReference type="Proteomes" id="UP000315995">
    <property type="component" value="Chromosome"/>
</dbReference>
<dbReference type="PANTHER" id="PTHR43544">
    <property type="entry name" value="SHORT-CHAIN DEHYDROGENASE/REDUCTASE"/>
    <property type="match status" value="1"/>
</dbReference>
<dbReference type="Gene3D" id="3.40.50.720">
    <property type="entry name" value="NAD(P)-binding Rossmann-like Domain"/>
    <property type="match status" value="1"/>
</dbReference>
<evidence type="ECO:0000256" key="2">
    <source>
        <dbReference type="ARBA" id="ARBA00023002"/>
    </source>
</evidence>
<dbReference type="GO" id="GO:0016491">
    <property type="term" value="F:oxidoreductase activity"/>
    <property type="evidence" value="ECO:0007669"/>
    <property type="project" value="UniProtKB-KW"/>
</dbReference>
<dbReference type="OrthoDB" id="5334159at2"/>
<dbReference type="SUPFAM" id="SSF51735">
    <property type="entry name" value="NAD(P)-binding Rossmann-fold domains"/>
    <property type="match status" value="1"/>
</dbReference>
<evidence type="ECO:0000313" key="5">
    <source>
        <dbReference type="Proteomes" id="UP000315995"/>
    </source>
</evidence>
<sequence>MNIFITAGNRGIGLEFVRQLLERGDHVTTTARNPGEADELQALADEHPDRLQVLELDVTDPETVAAAAEAVGERPIDLLINNAGRLSRGGSPDDFDFDQIEADFQVNTVGTLRVIEAMLPHVRRSEENPKIVNVTSKMGSISDNGSGGSYAYRMSKCALNMATRSLAADLADDGIVTFVMHPGWVQTRMGGPNALITTEKSVTNMLEVIDGAGPDDSGEFYEWNGNRVPW</sequence>
<dbReference type="PANTHER" id="PTHR43544:SF7">
    <property type="entry name" value="NADB-LER2"/>
    <property type="match status" value="1"/>
</dbReference>
<protein>
    <submittedName>
        <fullName evidence="4">SDR family oxidoreductase</fullName>
    </submittedName>
</protein>